<organism evidence="1 2">
    <name type="scientific">Serratia aquatilis</name>
    <dbReference type="NCBI Taxonomy" id="1737515"/>
    <lineage>
        <taxon>Bacteria</taxon>
        <taxon>Pseudomonadati</taxon>
        <taxon>Pseudomonadota</taxon>
        <taxon>Gammaproteobacteria</taxon>
        <taxon>Enterobacterales</taxon>
        <taxon>Yersiniaceae</taxon>
        <taxon>Serratia</taxon>
    </lineage>
</organism>
<protein>
    <recommendedName>
        <fullName evidence="3">Response regulator transcription factor</fullName>
    </recommendedName>
</protein>
<dbReference type="RefSeq" id="WP_380673696.1">
    <property type="nucleotide sequence ID" value="NZ_CP173186.1"/>
</dbReference>
<accession>A0ABV6EB64</accession>
<name>A0ABV6EB64_9GAMM</name>
<evidence type="ECO:0000313" key="1">
    <source>
        <dbReference type="EMBL" id="MFC0225989.1"/>
    </source>
</evidence>
<gene>
    <name evidence="1" type="ORF">ACFFJ3_05645</name>
</gene>
<keyword evidence="2" id="KW-1185">Reference proteome</keyword>
<dbReference type="EMBL" id="JBHLXG010000004">
    <property type="protein sequence ID" value="MFC0225989.1"/>
    <property type="molecule type" value="Genomic_DNA"/>
</dbReference>
<dbReference type="Proteomes" id="UP001589792">
    <property type="component" value="Unassembled WGS sequence"/>
</dbReference>
<evidence type="ECO:0000313" key="2">
    <source>
        <dbReference type="Proteomes" id="UP001589792"/>
    </source>
</evidence>
<evidence type="ECO:0008006" key="3">
    <source>
        <dbReference type="Google" id="ProtNLM"/>
    </source>
</evidence>
<proteinExistence type="predicted"/>
<comment type="caution">
    <text evidence="1">The sequence shown here is derived from an EMBL/GenBank/DDBJ whole genome shotgun (WGS) entry which is preliminary data.</text>
</comment>
<sequence length="226" mass="26084">MSFNINSSVYPTWVPEKIIISDNNFLSRNAMLEILHEIYPESRVSVGNEFSDAIRLIAEECKPQSSSLLIVDFSGDKKTPLAFYNTMSKYFYCKPNLKVLIYTSVEDCFFISSVSSFISGAVILKKEPVQSIKKLLYSLSKSNEVLFSDSVHQLIENYRKPSISPKAIQGYFAELAENQLSASSRITESKYKTFYSRRFNTVEKLGFRSMRQYYVYLSKINDMLYR</sequence>
<reference evidence="1 2" key="1">
    <citation type="submission" date="2024-09" db="EMBL/GenBank/DDBJ databases">
        <authorList>
            <person name="Sun Q."/>
            <person name="Mori K."/>
        </authorList>
    </citation>
    <scope>NUCLEOTIDE SEQUENCE [LARGE SCALE GENOMIC DNA]</scope>
    <source>
        <strain evidence="1 2">CCM 8626</strain>
    </source>
</reference>